<dbReference type="AlphaFoldDB" id="A0A2A5AYT6"/>
<dbReference type="EMBL" id="NVVJ01000026">
    <property type="protein sequence ID" value="PCJ24453.1"/>
    <property type="molecule type" value="Genomic_DNA"/>
</dbReference>
<sequence>MAFDEENASPEQLWEHYMGKYKNPNPIARMLTNGFFSCIENSLATLADDFSVLEVGCGPGESTKRIHQLLKNQHFEASEFEQRLVDLHLQKGFPVPLSQESVYEMHRSDNEFDCVLLLEVLEHLDDVETALKEIFRVARHTVILSVPNEPLWRILNFMRGKYWSDWGNTPGHLNHWSRREFIKLVGNFGDIVSIYSPTPWTIIQVKVKP</sequence>
<accession>A0A2A5AYT6</accession>
<dbReference type="Proteomes" id="UP000218327">
    <property type="component" value="Unassembled WGS sequence"/>
</dbReference>
<gene>
    <name evidence="1" type="ORF">COA96_09400</name>
</gene>
<dbReference type="GO" id="GO:0008168">
    <property type="term" value="F:methyltransferase activity"/>
    <property type="evidence" value="ECO:0007669"/>
    <property type="project" value="UniProtKB-KW"/>
</dbReference>
<keyword evidence="1" id="KW-0489">Methyltransferase</keyword>
<dbReference type="GO" id="GO:0032259">
    <property type="term" value="P:methylation"/>
    <property type="evidence" value="ECO:0007669"/>
    <property type="project" value="UniProtKB-KW"/>
</dbReference>
<name>A0A2A5AYT6_9GAMM</name>
<keyword evidence="1" id="KW-0808">Transferase</keyword>
<proteinExistence type="predicted"/>
<dbReference type="Gene3D" id="3.40.50.150">
    <property type="entry name" value="Vaccinia Virus protein VP39"/>
    <property type="match status" value="1"/>
</dbReference>
<comment type="caution">
    <text evidence="1">The sequence shown here is derived from an EMBL/GenBank/DDBJ whole genome shotgun (WGS) entry which is preliminary data.</text>
</comment>
<organism evidence="1 2">
    <name type="scientific">SAR86 cluster bacterium</name>
    <dbReference type="NCBI Taxonomy" id="2030880"/>
    <lineage>
        <taxon>Bacteria</taxon>
        <taxon>Pseudomonadati</taxon>
        <taxon>Pseudomonadota</taxon>
        <taxon>Gammaproteobacteria</taxon>
        <taxon>SAR86 cluster</taxon>
    </lineage>
</organism>
<dbReference type="SUPFAM" id="SSF53335">
    <property type="entry name" value="S-adenosyl-L-methionine-dependent methyltransferases"/>
    <property type="match status" value="1"/>
</dbReference>
<evidence type="ECO:0000313" key="2">
    <source>
        <dbReference type="Proteomes" id="UP000218327"/>
    </source>
</evidence>
<dbReference type="Pfam" id="PF13489">
    <property type="entry name" value="Methyltransf_23"/>
    <property type="match status" value="1"/>
</dbReference>
<reference evidence="2" key="1">
    <citation type="submission" date="2017-08" db="EMBL/GenBank/DDBJ databases">
        <title>A dynamic microbial community with high functional redundancy inhabits the cold, oxic subseafloor aquifer.</title>
        <authorList>
            <person name="Tully B.J."/>
            <person name="Wheat C.G."/>
            <person name="Glazer B.T."/>
            <person name="Huber J.A."/>
        </authorList>
    </citation>
    <scope>NUCLEOTIDE SEQUENCE [LARGE SCALE GENOMIC DNA]</scope>
</reference>
<dbReference type="InterPro" id="IPR029063">
    <property type="entry name" value="SAM-dependent_MTases_sf"/>
</dbReference>
<evidence type="ECO:0000313" key="1">
    <source>
        <dbReference type="EMBL" id="PCJ24453.1"/>
    </source>
</evidence>
<protein>
    <submittedName>
        <fullName evidence="1">Methyltransferase type 11</fullName>
    </submittedName>
</protein>